<dbReference type="AlphaFoldDB" id="A0A1B7M2G6"/>
<dbReference type="GO" id="GO:0003677">
    <property type="term" value="F:DNA binding"/>
    <property type="evidence" value="ECO:0007669"/>
    <property type="project" value="UniProtKB-KW"/>
</dbReference>
<sequence length="107" mass="12110">MSYVPVYKQITEWLRTLVEQRHHGAMLPTISEVQQRFGINGVQTVRTAYNTLIDEGLVVRKDSPRRYFVVDPNAAEGDSPDITTLVTELKNTLAHATTLVEELERVA</sequence>
<gene>
    <name evidence="5" type="ORF">A6F49_04580</name>
</gene>
<keyword evidence="6" id="KW-1185">Reference proteome</keyword>
<evidence type="ECO:0000313" key="5">
    <source>
        <dbReference type="EMBL" id="OAV62786.1"/>
    </source>
</evidence>
<feature type="domain" description="HTH gntR-type" evidence="4">
    <location>
        <begin position="7"/>
        <end position="62"/>
    </location>
</feature>
<name>A0A1B7M2G6_9MICC</name>
<dbReference type="EMBL" id="LXEY01000008">
    <property type="protein sequence ID" value="OAV62786.1"/>
    <property type="molecule type" value="Genomic_DNA"/>
</dbReference>
<dbReference type="RefSeq" id="WP_043055686.1">
    <property type="nucleotide sequence ID" value="NZ_LXEY01000008.1"/>
</dbReference>
<dbReference type="STRING" id="1837282.A6F49_04580"/>
<evidence type="ECO:0000313" key="6">
    <source>
        <dbReference type="Proteomes" id="UP000078292"/>
    </source>
</evidence>
<proteinExistence type="predicted"/>
<accession>A0A1B7M2G6</accession>
<dbReference type="InterPro" id="IPR000524">
    <property type="entry name" value="Tscrpt_reg_HTH_GntR"/>
</dbReference>
<evidence type="ECO:0000256" key="2">
    <source>
        <dbReference type="ARBA" id="ARBA00023125"/>
    </source>
</evidence>
<keyword evidence="2" id="KW-0238">DNA-binding</keyword>
<keyword evidence="3" id="KW-0804">Transcription</keyword>
<organism evidence="5 6">
    <name type="scientific">Enteractinococcus helveticum</name>
    <dbReference type="NCBI Taxonomy" id="1837282"/>
    <lineage>
        <taxon>Bacteria</taxon>
        <taxon>Bacillati</taxon>
        <taxon>Actinomycetota</taxon>
        <taxon>Actinomycetes</taxon>
        <taxon>Micrococcales</taxon>
        <taxon>Micrococcaceae</taxon>
    </lineage>
</organism>
<protein>
    <recommendedName>
        <fullName evidence="4">HTH gntR-type domain-containing protein</fullName>
    </recommendedName>
</protein>
<reference evidence="5 6" key="1">
    <citation type="submission" date="2016-04" db="EMBL/GenBank/DDBJ databases">
        <title>First whole genome shotgun sequence of the bacterium Enteractinococcus sp. strain UASWS1574.</title>
        <authorList>
            <person name="Crovadore J."/>
            <person name="Chablais R."/>
            <person name="Lefort F."/>
        </authorList>
    </citation>
    <scope>NUCLEOTIDE SEQUENCE [LARGE SCALE GENOMIC DNA]</scope>
    <source>
        <strain evidence="5 6">UASWS1574</strain>
    </source>
</reference>
<evidence type="ECO:0000256" key="3">
    <source>
        <dbReference type="ARBA" id="ARBA00023163"/>
    </source>
</evidence>
<keyword evidence="1" id="KW-0805">Transcription regulation</keyword>
<dbReference type="GO" id="GO:0003700">
    <property type="term" value="F:DNA-binding transcription factor activity"/>
    <property type="evidence" value="ECO:0007669"/>
    <property type="project" value="InterPro"/>
</dbReference>
<dbReference type="SUPFAM" id="SSF46785">
    <property type="entry name" value="Winged helix' DNA-binding domain"/>
    <property type="match status" value="1"/>
</dbReference>
<evidence type="ECO:0000256" key="1">
    <source>
        <dbReference type="ARBA" id="ARBA00023015"/>
    </source>
</evidence>
<dbReference type="InterPro" id="IPR036390">
    <property type="entry name" value="WH_DNA-bd_sf"/>
</dbReference>
<evidence type="ECO:0000259" key="4">
    <source>
        <dbReference type="Pfam" id="PF00392"/>
    </source>
</evidence>
<dbReference type="Gene3D" id="1.10.10.10">
    <property type="entry name" value="Winged helix-like DNA-binding domain superfamily/Winged helix DNA-binding domain"/>
    <property type="match status" value="1"/>
</dbReference>
<comment type="caution">
    <text evidence="5">The sequence shown here is derived from an EMBL/GenBank/DDBJ whole genome shotgun (WGS) entry which is preliminary data.</text>
</comment>
<dbReference type="InterPro" id="IPR036388">
    <property type="entry name" value="WH-like_DNA-bd_sf"/>
</dbReference>
<dbReference type="Proteomes" id="UP000078292">
    <property type="component" value="Unassembled WGS sequence"/>
</dbReference>
<dbReference type="OrthoDB" id="7363114at2"/>
<dbReference type="Pfam" id="PF00392">
    <property type="entry name" value="GntR"/>
    <property type="match status" value="1"/>
</dbReference>